<protein>
    <recommendedName>
        <fullName evidence="3">Serine/threonine protein kinase</fullName>
    </recommendedName>
</protein>
<keyword evidence="2" id="KW-1185">Reference proteome</keyword>
<sequence>MDKLLEQITGELLGQVNIESVNPLEPVKVSGVPKPWSVLGTGNYAAVFCRQGAEEFAVKIYAPGRPGIEEEAEVYCRLGQHPAFSECYYAGADFLILKRLGGVTFYDSMQRGILITGQAIEDIDNALQYARSRGLRPHDIHAKNVMLRDGRGLIVDVSDFLKDDDCSMWEDFKRLYYRLYRPVASRRVFPVPRLILETVRRGYRLWRRRKQRRSGFNDLKR</sequence>
<proteinExistence type="predicted"/>
<organism evidence="1 2">
    <name type="scientific">Paenibacillus silagei</name>
    <dbReference type="NCBI Taxonomy" id="1670801"/>
    <lineage>
        <taxon>Bacteria</taxon>
        <taxon>Bacillati</taxon>
        <taxon>Bacillota</taxon>
        <taxon>Bacilli</taxon>
        <taxon>Bacillales</taxon>
        <taxon>Paenibacillaceae</taxon>
        <taxon>Paenibacillus</taxon>
    </lineage>
</organism>
<name>A0ABS4NT44_9BACL</name>
<dbReference type="InterPro" id="IPR011009">
    <property type="entry name" value="Kinase-like_dom_sf"/>
</dbReference>
<dbReference type="Gene3D" id="1.10.510.10">
    <property type="entry name" value="Transferase(Phosphotransferase) domain 1"/>
    <property type="match status" value="1"/>
</dbReference>
<dbReference type="InterPro" id="IPR052396">
    <property type="entry name" value="Meiotic_Drive_Suppr_Kinase"/>
</dbReference>
<gene>
    <name evidence="1" type="ORF">J2Z70_003383</name>
</gene>
<dbReference type="SUPFAM" id="SSF56112">
    <property type="entry name" value="Protein kinase-like (PK-like)"/>
    <property type="match status" value="1"/>
</dbReference>
<comment type="caution">
    <text evidence="1">The sequence shown here is derived from an EMBL/GenBank/DDBJ whole genome shotgun (WGS) entry which is preliminary data.</text>
</comment>
<dbReference type="Proteomes" id="UP000773462">
    <property type="component" value="Unassembled WGS sequence"/>
</dbReference>
<evidence type="ECO:0000313" key="1">
    <source>
        <dbReference type="EMBL" id="MBP2113224.1"/>
    </source>
</evidence>
<dbReference type="RefSeq" id="WP_209875043.1">
    <property type="nucleotide sequence ID" value="NZ_JAGGLV010000010.1"/>
</dbReference>
<accession>A0ABS4NT44</accession>
<evidence type="ECO:0008006" key="3">
    <source>
        <dbReference type="Google" id="ProtNLM"/>
    </source>
</evidence>
<dbReference type="EMBL" id="JAGGLV010000010">
    <property type="protein sequence ID" value="MBP2113224.1"/>
    <property type="molecule type" value="Genomic_DNA"/>
</dbReference>
<dbReference type="PANTHER" id="PTHR37171:SF1">
    <property type="entry name" value="SERINE_THREONINE-PROTEIN KINASE YRZF-RELATED"/>
    <property type="match status" value="1"/>
</dbReference>
<dbReference type="PANTHER" id="PTHR37171">
    <property type="entry name" value="SERINE/THREONINE-PROTEIN KINASE YRZF-RELATED"/>
    <property type="match status" value="1"/>
</dbReference>
<evidence type="ECO:0000313" key="2">
    <source>
        <dbReference type="Proteomes" id="UP000773462"/>
    </source>
</evidence>
<reference evidence="1 2" key="1">
    <citation type="submission" date="2021-03" db="EMBL/GenBank/DDBJ databases">
        <title>Genomic Encyclopedia of Type Strains, Phase IV (KMG-IV): sequencing the most valuable type-strain genomes for metagenomic binning, comparative biology and taxonomic classification.</title>
        <authorList>
            <person name="Goeker M."/>
        </authorList>
    </citation>
    <scope>NUCLEOTIDE SEQUENCE [LARGE SCALE GENOMIC DNA]</scope>
    <source>
        <strain evidence="1 2">DSM 101953</strain>
    </source>
</reference>